<dbReference type="PANTHER" id="PTHR45911">
    <property type="entry name" value="C2 DOMAIN-CONTAINING PROTEIN"/>
    <property type="match status" value="1"/>
</dbReference>
<feature type="compositionally biased region" description="Polar residues" evidence="3">
    <location>
        <begin position="64"/>
        <end position="81"/>
    </location>
</feature>
<organism evidence="6">
    <name type="scientific">Cladocopium goreaui</name>
    <dbReference type="NCBI Taxonomy" id="2562237"/>
    <lineage>
        <taxon>Eukaryota</taxon>
        <taxon>Sar</taxon>
        <taxon>Alveolata</taxon>
        <taxon>Dinophyceae</taxon>
        <taxon>Suessiales</taxon>
        <taxon>Symbiodiniaceae</taxon>
        <taxon>Cladocopium</taxon>
    </lineage>
</organism>
<feature type="region of interest" description="Disordered" evidence="3">
    <location>
        <begin position="35"/>
        <end position="125"/>
    </location>
</feature>
<keyword evidence="4" id="KW-0812">Transmembrane</keyword>
<name>A0A9P1GSI7_9DINO</name>
<reference evidence="6" key="1">
    <citation type="submission" date="2022-10" db="EMBL/GenBank/DDBJ databases">
        <authorList>
            <person name="Chen Y."/>
            <person name="Dougan E. K."/>
            <person name="Chan C."/>
            <person name="Rhodes N."/>
            <person name="Thang M."/>
        </authorList>
    </citation>
    <scope>NUCLEOTIDE SEQUENCE</scope>
</reference>
<dbReference type="InterPro" id="IPR000008">
    <property type="entry name" value="C2_dom"/>
</dbReference>
<dbReference type="Gene3D" id="2.60.40.150">
    <property type="entry name" value="C2 domain"/>
    <property type="match status" value="1"/>
</dbReference>
<feature type="compositionally biased region" description="Basic and acidic residues" evidence="3">
    <location>
        <begin position="41"/>
        <end position="58"/>
    </location>
</feature>
<dbReference type="EMBL" id="CAMXCT010006798">
    <property type="protein sequence ID" value="CAI4020220.1"/>
    <property type="molecule type" value="Genomic_DNA"/>
</dbReference>
<dbReference type="SUPFAM" id="SSF49562">
    <property type="entry name" value="C2 domain (Calcium/lipid-binding domain, CaLB)"/>
    <property type="match status" value="1"/>
</dbReference>
<dbReference type="OrthoDB" id="270970at2759"/>
<dbReference type="Pfam" id="PF00168">
    <property type="entry name" value="C2"/>
    <property type="match status" value="1"/>
</dbReference>
<dbReference type="SMART" id="SM00239">
    <property type="entry name" value="C2"/>
    <property type="match status" value="1"/>
</dbReference>
<dbReference type="GO" id="GO:0046872">
    <property type="term" value="F:metal ion binding"/>
    <property type="evidence" value="ECO:0007669"/>
    <property type="project" value="UniProtKB-KW"/>
</dbReference>
<evidence type="ECO:0000313" key="8">
    <source>
        <dbReference type="Proteomes" id="UP001152797"/>
    </source>
</evidence>
<protein>
    <submittedName>
        <fullName evidence="7">Probable ADP-ribosylation factor GTPase-activating protein AGD13 (ARF GAP AGD13) (Protein ARF-GAP DOMAIN 13) (AtAGD13)</fullName>
    </submittedName>
</protein>
<dbReference type="AlphaFoldDB" id="A0A9P1GSI7"/>
<reference evidence="7 8" key="2">
    <citation type="submission" date="2024-05" db="EMBL/GenBank/DDBJ databases">
        <authorList>
            <person name="Chen Y."/>
            <person name="Shah S."/>
            <person name="Dougan E. K."/>
            <person name="Thang M."/>
            <person name="Chan C."/>
        </authorList>
    </citation>
    <scope>NUCLEOTIDE SEQUENCE [LARGE SCALE GENOMIC DNA]</scope>
</reference>
<sequence>MSSIGSDYALLASEKIGQGSMGFFGNLEHLLGGALRSHQHSRSDLDDNERRSDPDRARGAAAPTAQTLWDPSSWGASSPGAQSPMKGSESPLTVVAAEDMPGSPGRLSPRRAVSPKGKQEKGVQDPEAPMLHQVLEQLYTALKAWEASVKASTSLTGAFLPDRGYRQEERAVNVASIAFEEFHAKLGFMQRLGAGMSQDDDQRAMVRGQELLQALEGLSPWADAKKIQELLRLRQDYFLDSKWDPERSRFSCPLAEGCRRAGRLGPGKGLEPKIGRSAELFLQLVHEKQRWPEAEVLALRWPDNLERMQLDELGNTGVEAWLSRAKRWRQRHQANPKRLRQSKEELECCGLPNLLEGTASNGHVYAKPVEVSGCLTFTKIKARNLRSADLMDESDPFVKFELGTLTRPQITSTVWNNEKNPEWKDPRTGAWEIVRMPVAKASREKFPELRISVFDEDTFSANDPLGSRSLPILDLIETNAGQRLGSIGKEITFHTGPLDLMGTGAGDRNPYLEMEITWTPEGVGVLAAPSDPLLLPPQDDAALHLLAEMEEQLPAFLRDFGPNSAENLGFFLQRKDHRLDSALPRASPASSSSGSDKVRQYNQVLNRINEHLQQFLNFAELGVLLEKARDFERSVGRRDDLRRIFAFQDEQFPDIGEWSTDRRRQLRNQVFLVKLAHSGTASGALDTLQMDVRFYVVMLFLLALMFFICLDFWALGHLHDQDGRGWILVLSNLMGFFALAAVFVVSFPKWKHYFEKPKSGVNTYQTVPPA</sequence>
<keyword evidence="8" id="KW-1185">Reference proteome</keyword>
<keyword evidence="1" id="KW-0479">Metal-binding</keyword>
<evidence type="ECO:0000259" key="5">
    <source>
        <dbReference type="PROSITE" id="PS50004"/>
    </source>
</evidence>
<evidence type="ECO:0000256" key="2">
    <source>
        <dbReference type="ARBA" id="ARBA00022837"/>
    </source>
</evidence>
<dbReference type="EMBL" id="CAMXCT030006798">
    <property type="protein sequence ID" value="CAL4807532.1"/>
    <property type="molecule type" value="Genomic_DNA"/>
</dbReference>
<keyword evidence="4" id="KW-0472">Membrane</keyword>
<dbReference type="PROSITE" id="PS50004">
    <property type="entry name" value="C2"/>
    <property type="match status" value="1"/>
</dbReference>
<evidence type="ECO:0000256" key="1">
    <source>
        <dbReference type="ARBA" id="ARBA00022723"/>
    </source>
</evidence>
<evidence type="ECO:0000313" key="7">
    <source>
        <dbReference type="EMBL" id="CAL4807532.1"/>
    </source>
</evidence>
<accession>A0A9P1GSI7</accession>
<keyword evidence="2" id="KW-0106">Calcium</keyword>
<dbReference type="InterPro" id="IPR035892">
    <property type="entry name" value="C2_domain_sf"/>
</dbReference>
<dbReference type="EMBL" id="CAMXCT020006798">
    <property type="protein sequence ID" value="CAL1173595.1"/>
    <property type="molecule type" value="Genomic_DNA"/>
</dbReference>
<dbReference type="CDD" id="cd00030">
    <property type="entry name" value="C2"/>
    <property type="match status" value="1"/>
</dbReference>
<feature type="transmembrane region" description="Helical" evidence="4">
    <location>
        <begin position="726"/>
        <end position="747"/>
    </location>
</feature>
<proteinExistence type="predicted"/>
<feature type="domain" description="C2" evidence="5">
    <location>
        <begin position="356"/>
        <end position="486"/>
    </location>
</feature>
<evidence type="ECO:0000256" key="4">
    <source>
        <dbReference type="SAM" id="Phobius"/>
    </source>
</evidence>
<dbReference type="Proteomes" id="UP001152797">
    <property type="component" value="Unassembled WGS sequence"/>
</dbReference>
<comment type="caution">
    <text evidence="6">The sequence shown here is derived from an EMBL/GenBank/DDBJ whole genome shotgun (WGS) entry which is preliminary data.</text>
</comment>
<gene>
    <name evidence="6" type="ORF">C1SCF055_LOCUS44658</name>
</gene>
<feature type="transmembrane region" description="Helical" evidence="4">
    <location>
        <begin position="694"/>
        <end position="714"/>
    </location>
</feature>
<keyword evidence="4" id="KW-1133">Transmembrane helix</keyword>
<evidence type="ECO:0000313" key="6">
    <source>
        <dbReference type="EMBL" id="CAI4020220.1"/>
    </source>
</evidence>
<evidence type="ECO:0000256" key="3">
    <source>
        <dbReference type="SAM" id="MobiDB-lite"/>
    </source>
</evidence>